<keyword evidence="3" id="KW-1185">Reference proteome</keyword>
<protein>
    <submittedName>
        <fullName evidence="2">Uncharacterized protein</fullName>
    </submittedName>
</protein>
<evidence type="ECO:0000313" key="3">
    <source>
        <dbReference type="Proteomes" id="UP000241701"/>
    </source>
</evidence>
<proteinExistence type="predicted"/>
<name>A0A2H5BN83_9CAUD</name>
<evidence type="ECO:0000256" key="1">
    <source>
        <dbReference type="SAM" id="MobiDB-lite"/>
    </source>
</evidence>
<gene>
    <name evidence="2" type="ORF">CPT_Menlow_032</name>
</gene>
<dbReference type="Proteomes" id="UP000241701">
    <property type="component" value="Segment"/>
</dbReference>
<feature type="region of interest" description="Disordered" evidence="1">
    <location>
        <begin position="1"/>
        <end position="25"/>
    </location>
</feature>
<dbReference type="EMBL" id="MG428990">
    <property type="protein sequence ID" value="AUG87735.1"/>
    <property type="molecule type" value="Genomic_DNA"/>
</dbReference>
<organism evidence="2 3">
    <name type="scientific">Klebsiella phage Menlow</name>
    <dbReference type="NCBI Taxonomy" id="2054273"/>
    <lineage>
        <taxon>Viruses</taxon>
        <taxon>Duplodnaviria</taxon>
        <taxon>Heunggongvirae</taxon>
        <taxon>Uroviricota</taxon>
        <taxon>Caudoviricetes</taxon>
        <taxon>Pantevenvirales</taxon>
        <taxon>Ackermannviridae</taxon>
        <taxon>Taipeivirus</taxon>
        <taxon>Taipeivirus menlow</taxon>
    </lineage>
</organism>
<sequence>MKGKVSLKEKIRRSEQSLNEKSDGVLYKDGDGNNFTMTKTAVGYRINKPVVQ</sequence>
<accession>A0A2H5BN83</accession>
<evidence type="ECO:0000313" key="2">
    <source>
        <dbReference type="EMBL" id="AUG87735.1"/>
    </source>
</evidence>
<reference evidence="3" key="1">
    <citation type="submission" date="2017-11" db="EMBL/GenBank/DDBJ databases">
        <title>Complete Genome of Klebsiella pneumoniae Myophage Menlow.</title>
        <authorList>
            <person name="Newkirk H.N."/>
            <person name="Lessor L."/>
            <person name="Liu M."/>
        </authorList>
    </citation>
    <scope>NUCLEOTIDE SEQUENCE [LARGE SCALE GENOMIC DNA]</scope>
</reference>